<name>A0A235EN22_9BURK</name>
<dbReference type="PROSITE" id="PS00018">
    <property type="entry name" value="EF_HAND_1"/>
    <property type="match status" value="1"/>
</dbReference>
<keyword evidence="2" id="KW-0732">Signal</keyword>
<reference evidence="4 5" key="1">
    <citation type="submission" date="2017-07" db="EMBL/GenBank/DDBJ databases">
        <title>Acidovorax KNDSW TSA 6 genome sequence and assembly.</title>
        <authorList>
            <person name="Mayilraj S."/>
        </authorList>
    </citation>
    <scope>NUCLEOTIDE SEQUENCE [LARGE SCALE GENOMIC DNA]</scope>
    <source>
        <strain evidence="4 5">KNDSW-TSA6</strain>
    </source>
</reference>
<sequence length="121" mass="12476">MKALQRRTYSFDTRSVMLFAALSLGGMGALHAQTATSSSPPQFGPQGKGTTQAGSGFTVGPGSSASTTAAAAFERADTNKDGQLSAQEAATLPAISQRFKELDTDKNGALSRAEFDKGVQS</sequence>
<dbReference type="Gene3D" id="1.10.238.10">
    <property type="entry name" value="EF-hand"/>
    <property type="match status" value="1"/>
</dbReference>
<feature type="domain" description="EF-hand" evidence="3">
    <location>
        <begin position="64"/>
        <end position="99"/>
    </location>
</feature>
<dbReference type="InterPro" id="IPR018247">
    <property type="entry name" value="EF_Hand_1_Ca_BS"/>
</dbReference>
<accession>A0A235EN22</accession>
<proteinExistence type="predicted"/>
<dbReference type="Proteomes" id="UP000215441">
    <property type="component" value="Unassembled WGS sequence"/>
</dbReference>
<feature type="region of interest" description="Disordered" evidence="1">
    <location>
        <begin position="31"/>
        <end position="69"/>
    </location>
</feature>
<dbReference type="GO" id="GO:0005509">
    <property type="term" value="F:calcium ion binding"/>
    <property type="evidence" value="ECO:0007669"/>
    <property type="project" value="InterPro"/>
</dbReference>
<evidence type="ECO:0000313" key="4">
    <source>
        <dbReference type="EMBL" id="OYD49835.1"/>
    </source>
</evidence>
<evidence type="ECO:0000313" key="5">
    <source>
        <dbReference type="Proteomes" id="UP000215441"/>
    </source>
</evidence>
<dbReference type="AlphaFoldDB" id="A0A235EN22"/>
<dbReference type="RefSeq" id="WP_094289995.1">
    <property type="nucleotide sequence ID" value="NZ_NOIG01000008.1"/>
</dbReference>
<comment type="caution">
    <text evidence="4">The sequence shown here is derived from an EMBL/GenBank/DDBJ whole genome shotgun (WGS) entry which is preliminary data.</text>
</comment>
<evidence type="ECO:0000256" key="2">
    <source>
        <dbReference type="SAM" id="SignalP"/>
    </source>
</evidence>
<keyword evidence="5" id="KW-1185">Reference proteome</keyword>
<evidence type="ECO:0000256" key="1">
    <source>
        <dbReference type="SAM" id="MobiDB-lite"/>
    </source>
</evidence>
<evidence type="ECO:0000259" key="3">
    <source>
        <dbReference type="PROSITE" id="PS50222"/>
    </source>
</evidence>
<feature type="signal peptide" evidence="2">
    <location>
        <begin position="1"/>
        <end position="32"/>
    </location>
</feature>
<dbReference type="OrthoDB" id="8914005at2"/>
<dbReference type="EMBL" id="NOIG01000008">
    <property type="protein sequence ID" value="OYD49835.1"/>
    <property type="molecule type" value="Genomic_DNA"/>
</dbReference>
<gene>
    <name evidence="4" type="ORF">CBY09_12835</name>
</gene>
<organism evidence="4 5">
    <name type="scientific">Acidovorax kalamii</name>
    <dbReference type="NCBI Taxonomy" id="2004485"/>
    <lineage>
        <taxon>Bacteria</taxon>
        <taxon>Pseudomonadati</taxon>
        <taxon>Pseudomonadota</taxon>
        <taxon>Betaproteobacteria</taxon>
        <taxon>Burkholderiales</taxon>
        <taxon>Comamonadaceae</taxon>
        <taxon>Acidovorax</taxon>
    </lineage>
</organism>
<protein>
    <submittedName>
        <fullName evidence="4">Calcium-binding protein</fullName>
    </submittedName>
</protein>
<feature type="chain" id="PRO_5013076576" evidence="2">
    <location>
        <begin position="33"/>
        <end position="121"/>
    </location>
</feature>
<dbReference type="InterPro" id="IPR002048">
    <property type="entry name" value="EF_hand_dom"/>
</dbReference>
<dbReference type="SUPFAM" id="SSF47473">
    <property type="entry name" value="EF-hand"/>
    <property type="match status" value="1"/>
</dbReference>
<dbReference type="PROSITE" id="PS50222">
    <property type="entry name" value="EF_HAND_2"/>
    <property type="match status" value="1"/>
</dbReference>
<dbReference type="InterPro" id="IPR011992">
    <property type="entry name" value="EF-hand-dom_pair"/>
</dbReference>
<dbReference type="Pfam" id="PF13202">
    <property type="entry name" value="EF-hand_5"/>
    <property type="match status" value="2"/>
</dbReference>
<feature type="region of interest" description="Disordered" evidence="1">
    <location>
        <begin position="102"/>
        <end position="121"/>
    </location>
</feature>